<accession>A0A9P6UBK6</accession>
<name>A0A9P6UBK6_9FUNG</name>
<feature type="compositionally biased region" description="Low complexity" evidence="1">
    <location>
        <begin position="26"/>
        <end position="49"/>
    </location>
</feature>
<dbReference type="EMBL" id="JAAAJB010000061">
    <property type="protein sequence ID" value="KAG0268053.1"/>
    <property type="molecule type" value="Genomic_DNA"/>
</dbReference>
<dbReference type="AlphaFoldDB" id="A0A9P6UBK6"/>
<protein>
    <submittedName>
        <fullName evidence="2">Uncharacterized protein</fullName>
    </submittedName>
</protein>
<feature type="compositionally biased region" description="Basic and acidic residues" evidence="1">
    <location>
        <begin position="13"/>
        <end position="22"/>
    </location>
</feature>
<keyword evidence="3" id="KW-1185">Reference proteome</keyword>
<sequence>MATAIALTGSLAEAKRDRRDDASNVQQEQQQQQQQQQLQGLPPQPQGQEALELRPQEPPTTSQLQGSLPTPAVPPQTMQEPPPPTKLQDADCHRLGTLHRKGALDHYRGALVHPGRARPTCGA</sequence>
<comment type="caution">
    <text evidence="2">The sequence shown here is derived from an EMBL/GenBank/DDBJ whole genome shotgun (WGS) entry which is preliminary data.</text>
</comment>
<reference evidence="2" key="1">
    <citation type="journal article" date="2020" name="Fungal Divers.">
        <title>Resolving the Mortierellaceae phylogeny through synthesis of multi-gene phylogenetics and phylogenomics.</title>
        <authorList>
            <person name="Vandepol N."/>
            <person name="Liber J."/>
            <person name="Desiro A."/>
            <person name="Na H."/>
            <person name="Kennedy M."/>
            <person name="Barry K."/>
            <person name="Grigoriev I.V."/>
            <person name="Miller A.N."/>
            <person name="O'Donnell K."/>
            <person name="Stajich J.E."/>
            <person name="Bonito G."/>
        </authorList>
    </citation>
    <scope>NUCLEOTIDE SEQUENCE</scope>
    <source>
        <strain evidence="2">BC1065</strain>
    </source>
</reference>
<evidence type="ECO:0000313" key="2">
    <source>
        <dbReference type="EMBL" id="KAG0268053.1"/>
    </source>
</evidence>
<organism evidence="2 3">
    <name type="scientific">Actinomortierella ambigua</name>
    <dbReference type="NCBI Taxonomy" id="1343610"/>
    <lineage>
        <taxon>Eukaryota</taxon>
        <taxon>Fungi</taxon>
        <taxon>Fungi incertae sedis</taxon>
        <taxon>Mucoromycota</taxon>
        <taxon>Mortierellomycotina</taxon>
        <taxon>Mortierellomycetes</taxon>
        <taxon>Mortierellales</taxon>
        <taxon>Mortierellaceae</taxon>
        <taxon>Actinomortierella</taxon>
    </lineage>
</organism>
<proteinExistence type="predicted"/>
<dbReference type="Proteomes" id="UP000807716">
    <property type="component" value="Unassembled WGS sequence"/>
</dbReference>
<gene>
    <name evidence="2" type="ORF">DFQ27_007683</name>
</gene>
<evidence type="ECO:0000313" key="3">
    <source>
        <dbReference type="Proteomes" id="UP000807716"/>
    </source>
</evidence>
<evidence type="ECO:0000256" key="1">
    <source>
        <dbReference type="SAM" id="MobiDB-lite"/>
    </source>
</evidence>
<feature type="compositionally biased region" description="Polar residues" evidence="1">
    <location>
        <begin position="59"/>
        <end position="68"/>
    </location>
</feature>
<feature type="region of interest" description="Disordered" evidence="1">
    <location>
        <begin position="1"/>
        <end position="90"/>
    </location>
</feature>